<evidence type="ECO:0000256" key="12">
    <source>
        <dbReference type="ARBA" id="ARBA00037847"/>
    </source>
</evidence>
<dbReference type="GO" id="GO:0045259">
    <property type="term" value="C:proton-transporting ATP synthase complex"/>
    <property type="evidence" value="ECO:0007669"/>
    <property type="project" value="UniProtKB-KW"/>
</dbReference>
<keyword evidence="15" id="KW-0175">Coiled coil</keyword>
<keyword evidence="6 13" id="KW-1133">Transmembrane helix</keyword>
<sequence>MVSVDGSLFIQIINFLFLLYVLNRVLFKPVRKILLDRKAKVDGLQQGVESLSSEAVLKDKEYAEGLKGARAEGLKQKDAFVEEASQEEKEIIERINKKAQANLAEIRSQVVTETRKAQSALEQEIDTFAKAIGEKILGRAC</sequence>
<dbReference type="STRING" id="1121400.SAMN02746065_10214"/>
<evidence type="ECO:0000256" key="15">
    <source>
        <dbReference type="SAM" id="Coils"/>
    </source>
</evidence>
<evidence type="ECO:0000256" key="2">
    <source>
        <dbReference type="ARBA" id="ARBA00022448"/>
    </source>
</evidence>
<dbReference type="CDD" id="cd06503">
    <property type="entry name" value="ATP-synt_Fo_b"/>
    <property type="match status" value="1"/>
</dbReference>
<accession>A0A1W1Z0G5</accession>
<gene>
    <name evidence="13" type="primary">atpF</name>
    <name evidence="16" type="ORF">SAMN02746065_10214</name>
</gene>
<evidence type="ECO:0000256" key="5">
    <source>
        <dbReference type="ARBA" id="ARBA00022781"/>
    </source>
</evidence>
<feature type="transmembrane region" description="Helical" evidence="13">
    <location>
        <begin position="6"/>
        <end position="27"/>
    </location>
</feature>
<dbReference type="GO" id="GO:0012505">
    <property type="term" value="C:endomembrane system"/>
    <property type="evidence" value="ECO:0007669"/>
    <property type="project" value="UniProtKB-SubCell"/>
</dbReference>
<reference evidence="16 17" key="1">
    <citation type="submission" date="2017-04" db="EMBL/GenBank/DDBJ databases">
        <authorList>
            <person name="Afonso C.L."/>
            <person name="Miller P.J."/>
            <person name="Scott M.A."/>
            <person name="Spackman E."/>
            <person name="Goraichik I."/>
            <person name="Dimitrov K.M."/>
            <person name="Suarez D.L."/>
            <person name="Swayne D.E."/>
        </authorList>
    </citation>
    <scope>NUCLEOTIDE SEQUENCE [LARGE SCALE GENOMIC DNA]</scope>
    <source>
        <strain evidence="16 17">DSM 3385</strain>
    </source>
</reference>
<comment type="function">
    <text evidence="10 13">F(1)F(0) ATP synthase produces ATP from ADP in the presence of a proton or sodium gradient. F-type ATPases consist of two structural domains, F(1) containing the extramembraneous catalytic core and F(0) containing the membrane proton channel, linked together by a central stalk and a peripheral stalk. During catalysis, ATP synthesis in the catalytic domain of F(1) is coupled via a rotary mechanism of the central stalk subunits to proton translocation.</text>
</comment>
<organism evidence="16 17">
    <name type="scientific">Desulfocicer vacuolatum DSM 3385</name>
    <dbReference type="NCBI Taxonomy" id="1121400"/>
    <lineage>
        <taxon>Bacteria</taxon>
        <taxon>Pseudomonadati</taxon>
        <taxon>Thermodesulfobacteriota</taxon>
        <taxon>Desulfobacteria</taxon>
        <taxon>Desulfobacterales</taxon>
        <taxon>Desulfobacteraceae</taxon>
        <taxon>Desulfocicer</taxon>
    </lineage>
</organism>
<dbReference type="EMBL" id="FWXY01000002">
    <property type="protein sequence ID" value="SMC41581.1"/>
    <property type="molecule type" value="Genomic_DNA"/>
</dbReference>
<keyword evidence="5 13" id="KW-0375">Hydrogen ion transport</keyword>
<keyword evidence="4 13" id="KW-0812">Transmembrane</keyword>
<evidence type="ECO:0000256" key="7">
    <source>
        <dbReference type="ARBA" id="ARBA00023065"/>
    </source>
</evidence>
<name>A0A1W1Z0G5_9BACT</name>
<evidence type="ECO:0000256" key="10">
    <source>
        <dbReference type="ARBA" id="ARBA00025198"/>
    </source>
</evidence>
<keyword evidence="17" id="KW-1185">Reference proteome</keyword>
<comment type="subunit">
    <text evidence="13">F-type ATPases have 2 components, F(1) - the catalytic core - and F(0) - the membrane proton channel. F(1) has five subunits: alpha(3), beta(3), gamma(1), delta(1), epsilon(1). F(0) has three main subunits: a(1), b(2) and c(10-14). The alpha and beta chains form an alternating ring which encloses part of the gamma chain. F(1) is attached to F(0) by a central stalk formed by the gamma and epsilon chains, while a peripheral stalk is formed by the delta and b chains.</text>
</comment>
<dbReference type="PANTHER" id="PTHR33445">
    <property type="entry name" value="ATP SYNTHASE SUBUNIT B', CHLOROPLASTIC"/>
    <property type="match status" value="1"/>
</dbReference>
<dbReference type="PANTHER" id="PTHR33445:SF2">
    <property type="entry name" value="ATP SYNTHASE SUBUNIT B', CHLOROPLASTIC"/>
    <property type="match status" value="1"/>
</dbReference>
<dbReference type="InterPro" id="IPR002146">
    <property type="entry name" value="ATP_synth_b/b'su_bac/chlpt"/>
</dbReference>
<dbReference type="HAMAP" id="MF_01398">
    <property type="entry name" value="ATP_synth_b_bprime"/>
    <property type="match status" value="1"/>
</dbReference>
<feature type="coiled-coil region" evidence="15">
    <location>
        <begin position="81"/>
        <end position="116"/>
    </location>
</feature>
<keyword evidence="2 13" id="KW-0813">Transport</keyword>
<dbReference type="OrthoDB" id="9794968at2"/>
<evidence type="ECO:0000256" key="6">
    <source>
        <dbReference type="ARBA" id="ARBA00022989"/>
    </source>
</evidence>
<dbReference type="GO" id="GO:0046961">
    <property type="term" value="F:proton-transporting ATPase activity, rotational mechanism"/>
    <property type="evidence" value="ECO:0007669"/>
    <property type="project" value="TreeGrafter"/>
</dbReference>
<evidence type="ECO:0000256" key="11">
    <source>
        <dbReference type="ARBA" id="ARBA00025614"/>
    </source>
</evidence>
<evidence type="ECO:0000256" key="1">
    <source>
        <dbReference type="ARBA" id="ARBA00005513"/>
    </source>
</evidence>
<keyword evidence="3 13" id="KW-0138">CF(0)</keyword>
<keyword evidence="9 13" id="KW-0066">ATP synthesis</keyword>
<keyword evidence="8 13" id="KW-0472">Membrane</keyword>
<dbReference type="InterPro" id="IPR050059">
    <property type="entry name" value="ATP_synthase_B_chain"/>
</dbReference>
<evidence type="ECO:0000256" key="13">
    <source>
        <dbReference type="HAMAP-Rule" id="MF_01398"/>
    </source>
</evidence>
<dbReference type="RefSeq" id="WP_084066708.1">
    <property type="nucleotide sequence ID" value="NZ_FWXY01000002.1"/>
</dbReference>
<keyword evidence="7 13" id="KW-0406">Ion transport</keyword>
<evidence type="ECO:0000256" key="9">
    <source>
        <dbReference type="ARBA" id="ARBA00023310"/>
    </source>
</evidence>
<evidence type="ECO:0000256" key="3">
    <source>
        <dbReference type="ARBA" id="ARBA00022547"/>
    </source>
</evidence>
<evidence type="ECO:0000313" key="17">
    <source>
        <dbReference type="Proteomes" id="UP000192418"/>
    </source>
</evidence>
<evidence type="ECO:0000256" key="8">
    <source>
        <dbReference type="ARBA" id="ARBA00023136"/>
    </source>
</evidence>
<dbReference type="Proteomes" id="UP000192418">
    <property type="component" value="Unassembled WGS sequence"/>
</dbReference>
<comment type="subcellular location">
    <subcellularLocation>
        <location evidence="13">Cell membrane</location>
        <topology evidence="13">Single-pass membrane protein</topology>
    </subcellularLocation>
    <subcellularLocation>
        <location evidence="12">Endomembrane system</location>
        <topology evidence="12">Single-pass membrane protein</topology>
    </subcellularLocation>
</comment>
<comment type="similarity">
    <text evidence="1 13 14">Belongs to the ATPase B chain family.</text>
</comment>
<keyword evidence="13" id="KW-1003">Cell membrane</keyword>
<proteinExistence type="inferred from homology"/>
<dbReference type="GO" id="GO:0005886">
    <property type="term" value="C:plasma membrane"/>
    <property type="evidence" value="ECO:0007669"/>
    <property type="project" value="UniProtKB-SubCell"/>
</dbReference>
<dbReference type="GO" id="GO:0046933">
    <property type="term" value="F:proton-transporting ATP synthase activity, rotational mechanism"/>
    <property type="evidence" value="ECO:0007669"/>
    <property type="project" value="UniProtKB-UniRule"/>
</dbReference>
<protein>
    <recommendedName>
        <fullName evidence="13">ATP synthase subunit b</fullName>
    </recommendedName>
    <alternativeName>
        <fullName evidence="13">ATP synthase F(0) sector subunit b</fullName>
    </alternativeName>
    <alternativeName>
        <fullName evidence="13">ATPase subunit I</fullName>
    </alternativeName>
    <alternativeName>
        <fullName evidence="13">F-type ATPase subunit b</fullName>
        <shortName evidence="13">F-ATPase subunit b</shortName>
    </alternativeName>
</protein>
<dbReference type="Pfam" id="PF00430">
    <property type="entry name" value="ATP-synt_B"/>
    <property type="match status" value="1"/>
</dbReference>
<evidence type="ECO:0000256" key="14">
    <source>
        <dbReference type="RuleBase" id="RU003848"/>
    </source>
</evidence>
<evidence type="ECO:0000313" key="16">
    <source>
        <dbReference type="EMBL" id="SMC41581.1"/>
    </source>
</evidence>
<evidence type="ECO:0000256" key="4">
    <source>
        <dbReference type="ARBA" id="ARBA00022692"/>
    </source>
</evidence>
<comment type="function">
    <text evidence="11">Component of the F(0) channel, it forms part of the peripheral stalk, linking F(1) to F(0). The b'-subunit is a diverged and duplicated form of b found in plants and photosynthetic bacteria.</text>
</comment>
<dbReference type="AlphaFoldDB" id="A0A1W1Z0G5"/>